<keyword evidence="3" id="KW-1185">Reference proteome</keyword>
<dbReference type="Proteomes" id="UP000271098">
    <property type="component" value="Unassembled WGS sequence"/>
</dbReference>
<organism evidence="4">
    <name type="scientific">Gongylonema pulchrum</name>
    <dbReference type="NCBI Taxonomy" id="637853"/>
    <lineage>
        <taxon>Eukaryota</taxon>
        <taxon>Metazoa</taxon>
        <taxon>Ecdysozoa</taxon>
        <taxon>Nematoda</taxon>
        <taxon>Chromadorea</taxon>
        <taxon>Rhabditida</taxon>
        <taxon>Spirurina</taxon>
        <taxon>Spiruromorpha</taxon>
        <taxon>Spiruroidea</taxon>
        <taxon>Gongylonematidae</taxon>
        <taxon>Gongylonema</taxon>
    </lineage>
</organism>
<evidence type="ECO:0000313" key="4">
    <source>
        <dbReference type="WBParaSite" id="GPUH_0002355101-mRNA-1"/>
    </source>
</evidence>
<dbReference type="EMBL" id="UYRT01098091">
    <property type="protein sequence ID" value="VDN41586.1"/>
    <property type="molecule type" value="Genomic_DNA"/>
</dbReference>
<name>A0A183ERD0_9BILA</name>
<dbReference type="OrthoDB" id="5816668at2759"/>
<reference evidence="4" key="1">
    <citation type="submission" date="2016-06" db="UniProtKB">
        <authorList>
            <consortium name="WormBaseParasite"/>
        </authorList>
    </citation>
    <scope>IDENTIFICATION</scope>
</reference>
<gene>
    <name evidence="2" type="ORF">GPUH_LOCUS23521</name>
</gene>
<keyword evidence="1" id="KW-0175">Coiled coil</keyword>
<feature type="coiled-coil region" evidence="1">
    <location>
        <begin position="25"/>
        <end position="93"/>
    </location>
</feature>
<proteinExistence type="predicted"/>
<dbReference type="AlphaFoldDB" id="A0A183ERD0"/>
<protein>
    <submittedName>
        <fullName evidence="4">SynN domain-containing protein</fullName>
    </submittedName>
</protein>
<accession>A0A183ERD0</accession>
<reference evidence="2 3" key="2">
    <citation type="submission" date="2018-11" db="EMBL/GenBank/DDBJ databases">
        <authorList>
            <consortium name="Pathogen Informatics"/>
        </authorList>
    </citation>
    <scope>NUCLEOTIDE SEQUENCE [LARGE SCALE GENOMIC DNA]</scope>
</reference>
<evidence type="ECO:0000256" key="1">
    <source>
        <dbReference type="SAM" id="Coils"/>
    </source>
</evidence>
<dbReference type="WBParaSite" id="GPUH_0002355101-mRNA-1">
    <property type="protein sequence ID" value="GPUH_0002355101-mRNA-1"/>
    <property type="gene ID" value="GPUH_0002355101"/>
</dbReference>
<evidence type="ECO:0000313" key="2">
    <source>
        <dbReference type="EMBL" id="VDN41586.1"/>
    </source>
</evidence>
<evidence type="ECO:0000313" key="3">
    <source>
        <dbReference type="Proteomes" id="UP000271098"/>
    </source>
</evidence>
<sequence length="133" mass="15191">MEETVAHKTPQIGASCSTCPSIPDREAFQRALREYNQKISEITQKIDDIVGREDTVGLLCSLKQSKVEPRERRDKLKEEADKMKVEINEIKKQLAQKVGTILNFFHEICISLLCFRICWIIKIVRTASLGNSV</sequence>